<keyword evidence="2" id="KW-1185">Reference proteome</keyword>
<dbReference type="Gene3D" id="3.40.50.1000">
    <property type="entry name" value="HAD superfamily/HAD-like"/>
    <property type="match status" value="1"/>
</dbReference>
<dbReference type="NCBIfam" id="TIGR01484">
    <property type="entry name" value="HAD-SF-IIB"/>
    <property type="match status" value="1"/>
</dbReference>
<dbReference type="EMBL" id="CP016415">
    <property type="protein sequence ID" value="ANU38849.1"/>
    <property type="molecule type" value="Genomic_DNA"/>
</dbReference>
<dbReference type="PANTHER" id="PTHR10000">
    <property type="entry name" value="PHOSPHOSERINE PHOSPHATASE"/>
    <property type="match status" value="1"/>
</dbReference>
<dbReference type="SUPFAM" id="SSF56784">
    <property type="entry name" value="HAD-like"/>
    <property type="match status" value="1"/>
</dbReference>
<dbReference type="STRING" id="45658.VSVS12_03427"/>
<name>A0A1C7FIL1_9VIBR</name>
<dbReference type="InterPro" id="IPR000150">
    <property type="entry name" value="Cof"/>
</dbReference>
<organism evidence="1 2">
    <name type="scientific">Vibrio scophthalmi</name>
    <dbReference type="NCBI Taxonomy" id="45658"/>
    <lineage>
        <taxon>Bacteria</taxon>
        <taxon>Pseudomonadati</taxon>
        <taxon>Pseudomonadota</taxon>
        <taxon>Gammaproteobacteria</taxon>
        <taxon>Vibrionales</taxon>
        <taxon>Vibrionaceae</taxon>
        <taxon>Vibrio</taxon>
    </lineage>
</organism>
<dbReference type="GO" id="GO:0016791">
    <property type="term" value="F:phosphatase activity"/>
    <property type="evidence" value="ECO:0007669"/>
    <property type="project" value="TreeGrafter"/>
</dbReference>
<dbReference type="Proteomes" id="UP000092528">
    <property type="component" value="Chromosome 2"/>
</dbReference>
<dbReference type="SFLD" id="SFLDG01144">
    <property type="entry name" value="C2.B.4:_PGP_Like"/>
    <property type="match status" value="1"/>
</dbReference>
<evidence type="ECO:0000313" key="1">
    <source>
        <dbReference type="EMBL" id="ANU38849.1"/>
    </source>
</evidence>
<dbReference type="SFLD" id="SFLDS00003">
    <property type="entry name" value="Haloacid_Dehalogenase"/>
    <property type="match status" value="1"/>
</dbReference>
<proteinExistence type="predicted"/>
<dbReference type="CDD" id="cd07518">
    <property type="entry name" value="HAD_YbiV-Like"/>
    <property type="match status" value="1"/>
</dbReference>
<accession>A0A1C7FIL1</accession>
<dbReference type="PANTHER" id="PTHR10000:SF53">
    <property type="entry name" value="5-AMINO-6-(5-PHOSPHO-D-RIBITYLAMINO)URACIL PHOSPHATASE YBJI-RELATED"/>
    <property type="match status" value="1"/>
</dbReference>
<dbReference type="GO" id="GO:0000287">
    <property type="term" value="F:magnesium ion binding"/>
    <property type="evidence" value="ECO:0007669"/>
    <property type="project" value="UniProtKB-ARBA"/>
</dbReference>
<protein>
    <submittedName>
        <fullName evidence="1">Sugar phosphatase YbiV</fullName>
    </submittedName>
</protein>
<dbReference type="Gene3D" id="3.30.1240.10">
    <property type="match status" value="1"/>
</dbReference>
<dbReference type="InterPro" id="IPR036412">
    <property type="entry name" value="HAD-like_sf"/>
</dbReference>
<evidence type="ECO:0000313" key="2">
    <source>
        <dbReference type="Proteomes" id="UP000092528"/>
    </source>
</evidence>
<dbReference type="GO" id="GO:0005829">
    <property type="term" value="C:cytosol"/>
    <property type="evidence" value="ECO:0007669"/>
    <property type="project" value="TreeGrafter"/>
</dbReference>
<sequence>MSPELSSHNIKFIASDMDGTLLDESSQLDPQFFDLYRQLTEQGIIFAAASGRQYASLKQTFLPIQDEMIFIAENGTFVMHNGVELYSCPLDTRTAREVVLAAREIKGAYTVLCGKNSAYIETQDPAALAELSKYYHACQYVEDLLDVDDEFIKVAICHFDSTEQFVFPAMNAKFGATNQVVVSGRIWLDIMHAEASKGAAIEHLQKTLGFTYEQTMSFGDYFNDVEMLKASYHSYAVENAHPEVKKLARFRAPSNIEAGVMQVLKNTVLNQA</sequence>
<reference evidence="1 2" key="1">
    <citation type="submission" date="2016-07" db="EMBL/GenBank/DDBJ databases">
        <title>Genome sequencing of Vibrio scophthalmi strain VS-05, an isolated from Paralichthys olivaceus.</title>
        <authorList>
            <person name="Han H.-J."/>
        </authorList>
    </citation>
    <scope>NUCLEOTIDE SEQUENCE [LARGE SCALE GENOMIC DNA]</scope>
    <source>
        <strain evidence="1 2">VS-05</strain>
    </source>
</reference>
<dbReference type="InterPro" id="IPR006379">
    <property type="entry name" value="HAD-SF_hydro_IIB"/>
</dbReference>
<dbReference type="Pfam" id="PF08282">
    <property type="entry name" value="Hydrolase_3"/>
    <property type="match status" value="1"/>
</dbReference>
<dbReference type="InterPro" id="IPR023214">
    <property type="entry name" value="HAD_sf"/>
</dbReference>
<dbReference type="NCBIfam" id="TIGR00099">
    <property type="entry name" value="Cof-subfamily"/>
    <property type="match status" value="1"/>
</dbReference>
<dbReference type="AlphaFoldDB" id="A0A1C7FIL1"/>
<dbReference type="PATRIC" id="fig|45658.7.peg.3778"/>
<gene>
    <name evidence="1" type="ORF">VSVS05_03813</name>
</gene>
<dbReference type="SFLD" id="SFLDG01140">
    <property type="entry name" value="C2.B:_Phosphomannomutase_and_P"/>
    <property type="match status" value="1"/>
</dbReference>